<sequence length="33" mass="3880">MSKTLYCLIFVPCCLIAKNVNLYTFFNARLLCY</sequence>
<dbReference type="EMBL" id="GGEC01072747">
    <property type="protein sequence ID" value="MBX53231.1"/>
    <property type="molecule type" value="Transcribed_RNA"/>
</dbReference>
<proteinExistence type="predicted"/>
<organism evidence="1">
    <name type="scientific">Rhizophora mucronata</name>
    <name type="common">Asiatic mangrove</name>
    <dbReference type="NCBI Taxonomy" id="61149"/>
    <lineage>
        <taxon>Eukaryota</taxon>
        <taxon>Viridiplantae</taxon>
        <taxon>Streptophyta</taxon>
        <taxon>Embryophyta</taxon>
        <taxon>Tracheophyta</taxon>
        <taxon>Spermatophyta</taxon>
        <taxon>Magnoliopsida</taxon>
        <taxon>eudicotyledons</taxon>
        <taxon>Gunneridae</taxon>
        <taxon>Pentapetalae</taxon>
        <taxon>rosids</taxon>
        <taxon>fabids</taxon>
        <taxon>Malpighiales</taxon>
        <taxon>Rhizophoraceae</taxon>
        <taxon>Rhizophora</taxon>
    </lineage>
</organism>
<dbReference type="AlphaFoldDB" id="A0A2P2PEX5"/>
<evidence type="ECO:0000313" key="1">
    <source>
        <dbReference type="EMBL" id="MBX53231.1"/>
    </source>
</evidence>
<accession>A0A2P2PEX5</accession>
<name>A0A2P2PEX5_RHIMU</name>
<reference evidence="1" key="1">
    <citation type="submission" date="2018-02" db="EMBL/GenBank/DDBJ databases">
        <title>Rhizophora mucronata_Transcriptome.</title>
        <authorList>
            <person name="Meera S.P."/>
            <person name="Sreeshan A."/>
            <person name="Augustine A."/>
        </authorList>
    </citation>
    <scope>NUCLEOTIDE SEQUENCE</scope>
    <source>
        <tissue evidence="1">Leaf</tissue>
    </source>
</reference>
<protein>
    <submittedName>
        <fullName evidence="1">Uncharacterized protein</fullName>
    </submittedName>
</protein>